<dbReference type="Pfam" id="PF13041">
    <property type="entry name" value="PPR_2"/>
    <property type="match status" value="3"/>
</dbReference>
<dbReference type="HOGENOM" id="CLU_002706_49_2_1"/>
<keyword evidence="2" id="KW-0677">Repeat</keyword>
<dbReference type="PROSITE" id="PS51375">
    <property type="entry name" value="PPR"/>
    <property type="match status" value="8"/>
</dbReference>
<evidence type="ECO:0000313" key="5">
    <source>
        <dbReference type="Proteomes" id="UP000032141"/>
    </source>
</evidence>
<dbReference type="PANTHER" id="PTHR46128:SF66">
    <property type="entry name" value="PENTACOTRIPEPTIDE-REPEAT REGION OF PRORP DOMAIN-CONTAINING PROTEIN"/>
    <property type="match status" value="1"/>
</dbReference>
<dbReference type="Gene3D" id="1.25.40.10">
    <property type="entry name" value="Tetratricopeptide repeat domain"/>
    <property type="match status" value="6"/>
</dbReference>
<dbReference type="eggNOG" id="KOG4197">
    <property type="taxonomic scope" value="Eukaryota"/>
</dbReference>
<dbReference type="Pfam" id="PF13812">
    <property type="entry name" value="PPR_3"/>
    <property type="match status" value="1"/>
</dbReference>
<sequence length="854" mass="96817">MFFISRLRPKENGFYHTFFSKPLSFSSTSVFHLKKTHDHVIDPRIEEEDALEEEDRRRSVTDRAYWRRRIRNLCTLRKSPDEALRIIDGLCLRGYRPDSLNLSSVIHALCDAGRFDEAHRRCLLFVDSGFIPDERTCNVIIARLLDSGDPVSTLRVVQRLIGVKREFVPSLTNYNRLINQMCLMYRVRDAHKLVFEMRSRGHLPNVVTYTTLIRGYCEIRELEVAHKVFDEMRACGVRPNCLTLSVLIGGFLKRRDLEVGRKMMEELWGEMKDETDASVKSAAFANLVDSLCREGYFNDVFEIAEDMPQCDSVNVEFAYGHMMDSLCRYKRNHGAARIVYIMKCKGLKPISTSYNAIIHGLCKDDGCMRGYQLLEEGSEFGFFPSEYTYKLLVESLCKEHDTGKARNVLELMLRKEGTDRNRIYNIYLRALCVVDNPTEILNVLVSMLQGDCRPDEYTLNTVIDGFCKMGRVDDAMKVLGDMMTGKFCAPDAVTLTTVMCGLLTQGRAEEALDVLNRVMPENGFKPSVVTYNAVMRGLFKLRKGDEAMRVFDQMAKAGVSADNTTYAIIIDGLCLTGQVDTAKRFWDDVIWPSGRHDAYVYSAFLKGLCRFGSLSDACHFLYELADSGAVPNVVCYNIVIDECSRSGLRREAYQIIEEMRKNGQAPDAVTWRILDKLHDSRALAVEGEDINPDSYFKDVQRQALHTESITNEESDFKLIKPKERGYYVTAAFPSYYAAAVLHKFGCDPLSGAAIFYGGSRISCSLSIPAHRVSTDVLRPWLVRTRISQPAEALTDEMSAITLDLGAASISSQTRISVTHCYLQPKLYFPIHKGNVSPNFIAAAPKLSIHVYRLE</sequence>
<dbReference type="InterPro" id="IPR050872">
    <property type="entry name" value="PPR_P_subfamily"/>
</dbReference>
<dbReference type="Proteomes" id="UP000032141">
    <property type="component" value="Chromosome C5"/>
</dbReference>
<dbReference type="OMA" id="HALCDSN"/>
<feature type="repeat" description="PPR" evidence="3">
    <location>
        <begin position="205"/>
        <end position="239"/>
    </location>
</feature>
<reference evidence="4" key="2">
    <citation type="submission" date="2015-03" db="UniProtKB">
        <authorList>
            <consortium name="EnsemblPlants"/>
        </authorList>
    </citation>
    <scope>IDENTIFICATION</scope>
</reference>
<dbReference type="InterPro" id="IPR002885">
    <property type="entry name" value="PPR_rpt"/>
</dbReference>
<feature type="repeat" description="PPR" evidence="3">
    <location>
        <begin position="632"/>
        <end position="666"/>
    </location>
</feature>
<dbReference type="Pfam" id="PF12854">
    <property type="entry name" value="PPR_1"/>
    <property type="match status" value="1"/>
</dbReference>
<dbReference type="PANTHER" id="PTHR46128">
    <property type="entry name" value="MITOCHONDRIAL GROUP I INTRON SPLICING FACTOR CCM1"/>
    <property type="match status" value="1"/>
</dbReference>
<comment type="similarity">
    <text evidence="1">Belongs to the PPR family. P subfamily.</text>
</comment>
<feature type="repeat" description="PPR" evidence="3">
    <location>
        <begin position="527"/>
        <end position="561"/>
    </location>
</feature>
<evidence type="ECO:0008006" key="6">
    <source>
        <dbReference type="Google" id="ProtNLM"/>
    </source>
</evidence>
<accession>A0A0D3CJ41</accession>
<keyword evidence="5" id="KW-1185">Reference proteome</keyword>
<evidence type="ECO:0000256" key="2">
    <source>
        <dbReference type="ARBA" id="ARBA00022737"/>
    </source>
</evidence>
<dbReference type="Pfam" id="PF01535">
    <property type="entry name" value="PPR"/>
    <property type="match status" value="4"/>
</dbReference>
<protein>
    <recommendedName>
        <fullName evidence="6">Pentacotripeptide-repeat region of PRORP domain-containing protein</fullName>
    </recommendedName>
</protein>
<feature type="repeat" description="PPR" evidence="3">
    <location>
        <begin position="455"/>
        <end position="490"/>
    </location>
</feature>
<proteinExistence type="inferred from homology"/>
<dbReference type="InterPro" id="IPR011990">
    <property type="entry name" value="TPR-like_helical_dom_sf"/>
</dbReference>
<feature type="repeat" description="PPR" evidence="3">
    <location>
        <begin position="98"/>
        <end position="132"/>
    </location>
</feature>
<feature type="repeat" description="PPR" evidence="3">
    <location>
        <begin position="170"/>
        <end position="204"/>
    </location>
</feature>
<evidence type="ECO:0000256" key="1">
    <source>
        <dbReference type="ARBA" id="ARBA00007626"/>
    </source>
</evidence>
<dbReference type="NCBIfam" id="TIGR00756">
    <property type="entry name" value="PPR"/>
    <property type="match status" value="7"/>
</dbReference>
<organism evidence="4 5">
    <name type="scientific">Brassica oleracea var. oleracea</name>
    <dbReference type="NCBI Taxonomy" id="109376"/>
    <lineage>
        <taxon>Eukaryota</taxon>
        <taxon>Viridiplantae</taxon>
        <taxon>Streptophyta</taxon>
        <taxon>Embryophyta</taxon>
        <taxon>Tracheophyta</taxon>
        <taxon>Spermatophyta</taxon>
        <taxon>Magnoliopsida</taxon>
        <taxon>eudicotyledons</taxon>
        <taxon>Gunneridae</taxon>
        <taxon>Pentapetalae</taxon>
        <taxon>rosids</taxon>
        <taxon>malvids</taxon>
        <taxon>Brassicales</taxon>
        <taxon>Brassicaceae</taxon>
        <taxon>Brassiceae</taxon>
        <taxon>Brassica</taxon>
    </lineage>
</organism>
<dbReference type="Gramene" id="Bo5g121350.1">
    <property type="protein sequence ID" value="Bo5g121350.1"/>
    <property type="gene ID" value="Bo5g121350"/>
</dbReference>
<dbReference type="AlphaFoldDB" id="A0A0D3CJ41"/>
<feature type="repeat" description="PPR" evidence="3">
    <location>
        <begin position="597"/>
        <end position="631"/>
    </location>
</feature>
<reference evidence="4 5" key="1">
    <citation type="journal article" date="2014" name="Genome Biol.">
        <title>Transcriptome and methylome profiling reveals relics of genome dominance in the mesopolyploid Brassica oleracea.</title>
        <authorList>
            <person name="Parkin I.A."/>
            <person name="Koh C."/>
            <person name="Tang H."/>
            <person name="Robinson S.J."/>
            <person name="Kagale S."/>
            <person name="Clarke W.E."/>
            <person name="Town C.D."/>
            <person name="Nixon J."/>
            <person name="Krishnakumar V."/>
            <person name="Bidwell S.L."/>
            <person name="Denoeud F."/>
            <person name="Belcram H."/>
            <person name="Links M.G."/>
            <person name="Just J."/>
            <person name="Clarke C."/>
            <person name="Bender T."/>
            <person name="Huebert T."/>
            <person name="Mason A.S."/>
            <person name="Pires J.C."/>
            <person name="Barker G."/>
            <person name="Moore J."/>
            <person name="Walley P.G."/>
            <person name="Manoli S."/>
            <person name="Batley J."/>
            <person name="Edwards D."/>
            <person name="Nelson M.N."/>
            <person name="Wang X."/>
            <person name="Paterson A.H."/>
            <person name="King G."/>
            <person name="Bancroft I."/>
            <person name="Chalhoub B."/>
            <person name="Sharpe A.G."/>
        </authorList>
    </citation>
    <scope>NUCLEOTIDE SEQUENCE</scope>
    <source>
        <strain evidence="4 5">cv. TO1000</strain>
    </source>
</reference>
<name>A0A0D3CJ41_BRAOL</name>
<feature type="repeat" description="PPR" evidence="3">
    <location>
        <begin position="491"/>
        <end position="526"/>
    </location>
</feature>
<dbReference type="STRING" id="109376.A0A0D3CJ41"/>
<evidence type="ECO:0000313" key="4">
    <source>
        <dbReference type="EnsemblPlants" id="Bo5g121350.1"/>
    </source>
</evidence>
<evidence type="ECO:0000256" key="3">
    <source>
        <dbReference type="PROSITE-ProRule" id="PRU00708"/>
    </source>
</evidence>
<dbReference type="EnsemblPlants" id="Bo5g121350.1">
    <property type="protein sequence ID" value="Bo5g121350.1"/>
    <property type="gene ID" value="Bo5g121350"/>
</dbReference>